<feature type="transmembrane region" description="Helical" evidence="2">
    <location>
        <begin position="61"/>
        <end position="83"/>
    </location>
</feature>
<sequence>MSDEVEAHGHPEGGHTGHDSPPLPHTPPMGISAVRPGDTPPMAPQQSAVPRRPERPEPEPNWLASLVASTGVVLAIFGTFLPWVVAEGSDSVSEIGWDQAGDAVLVLVLGLVGAAATGALWVGVRGLAVKLVLLAAGVVLLVLTGLEIGDVRALPPIQGFEFRVGSGLLVIAVGGVFLFVAALLDRGPWVLRSRP</sequence>
<name>A0A381W895_9ZZZZ</name>
<gene>
    <name evidence="3" type="ORF">METZ01_LOCUS101630</name>
</gene>
<evidence type="ECO:0000313" key="3">
    <source>
        <dbReference type="EMBL" id="SVA48776.1"/>
    </source>
</evidence>
<accession>A0A381W895</accession>
<proteinExistence type="predicted"/>
<feature type="transmembrane region" description="Helical" evidence="2">
    <location>
        <begin position="164"/>
        <end position="184"/>
    </location>
</feature>
<dbReference type="EMBL" id="UINC01011013">
    <property type="protein sequence ID" value="SVA48776.1"/>
    <property type="molecule type" value="Genomic_DNA"/>
</dbReference>
<keyword evidence="2" id="KW-0472">Membrane</keyword>
<reference evidence="3" key="1">
    <citation type="submission" date="2018-05" db="EMBL/GenBank/DDBJ databases">
        <authorList>
            <person name="Lanie J.A."/>
            <person name="Ng W.-L."/>
            <person name="Kazmierczak K.M."/>
            <person name="Andrzejewski T.M."/>
            <person name="Davidsen T.M."/>
            <person name="Wayne K.J."/>
            <person name="Tettelin H."/>
            <person name="Glass J.I."/>
            <person name="Rusch D."/>
            <person name="Podicherti R."/>
            <person name="Tsui H.-C.T."/>
            <person name="Winkler M.E."/>
        </authorList>
    </citation>
    <scope>NUCLEOTIDE SEQUENCE</scope>
</reference>
<organism evidence="3">
    <name type="scientific">marine metagenome</name>
    <dbReference type="NCBI Taxonomy" id="408172"/>
    <lineage>
        <taxon>unclassified sequences</taxon>
        <taxon>metagenomes</taxon>
        <taxon>ecological metagenomes</taxon>
    </lineage>
</organism>
<keyword evidence="2" id="KW-1133">Transmembrane helix</keyword>
<protein>
    <submittedName>
        <fullName evidence="3">Uncharacterized protein</fullName>
    </submittedName>
</protein>
<keyword evidence="2" id="KW-0812">Transmembrane</keyword>
<feature type="transmembrane region" description="Helical" evidence="2">
    <location>
        <begin position="103"/>
        <end position="124"/>
    </location>
</feature>
<feature type="transmembrane region" description="Helical" evidence="2">
    <location>
        <begin position="131"/>
        <end position="149"/>
    </location>
</feature>
<evidence type="ECO:0000256" key="2">
    <source>
        <dbReference type="SAM" id="Phobius"/>
    </source>
</evidence>
<feature type="region of interest" description="Disordered" evidence="1">
    <location>
        <begin position="1"/>
        <end position="60"/>
    </location>
</feature>
<feature type="compositionally biased region" description="Basic and acidic residues" evidence="1">
    <location>
        <begin position="1"/>
        <end position="18"/>
    </location>
</feature>
<evidence type="ECO:0000256" key="1">
    <source>
        <dbReference type="SAM" id="MobiDB-lite"/>
    </source>
</evidence>
<dbReference type="AlphaFoldDB" id="A0A381W895"/>